<keyword evidence="5 7" id="KW-0472">Membrane</keyword>
<evidence type="ECO:0000256" key="6">
    <source>
        <dbReference type="ARBA" id="ARBA00023180"/>
    </source>
</evidence>
<evidence type="ECO:0000313" key="10">
    <source>
        <dbReference type="Proteomes" id="UP000001542"/>
    </source>
</evidence>
<dbReference type="EMBL" id="DS113428">
    <property type="protein sequence ID" value="EAY06245.1"/>
    <property type="molecule type" value="Genomic_DNA"/>
</dbReference>
<evidence type="ECO:0000256" key="8">
    <source>
        <dbReference type="SAM" id="MobiDB-lite"/>
    </source>
</evidence>
<evidence type="ECO:0000256" key="5">
    <source>
        <dbReference type="ARBA" id="ARBA00023136"/>
    </source>
</evidence>
<comment type="function">
    <text evidence="7">Choline transporter.</text>
</comment>
<dbReference type="Pfam" id="PF04515">
    <property type="entry name" value="Choline_transpo"/>
    <property type="match status" value="1"/>
</dbReference>
<protein>
    <recommendedName>
        <fullName evidence="7">Choline transporter-like protein</fullName>
    </recommendedName>
</protein>
<feature type="transmembrane region" description="Helical" evidence="7">
    <location>
        <begin position="412"/>
        <end position="432"/>
    </location>
</feature>
<feature type="transmembrane region" description="Helical" evidence="7">
    <location>
        <begin position="238"/>
        <end position="259"/>
    </location>
</feature>
<sequence>MGARAGPPDGSEESKKEWGKYEYPGDVKHMKCHNCFCAIVFLILFGCMIALLVIGVLRAKVWTLTKSWDTHGFYCGFDNSQLNIKGAPEGLVKPNLVDYPYLFFDALNVTRQICVSKCPTNGDLQAIIKHNVTKSENVTYLDNTTYNTNYYPDANETYEYKTTVVFNRCIPEVNLEEDLINGTQFIDGLKQALDAIPALSSALNSVFNLKWQILACSAASLIVGLVWIMLLRCITGCIVYFVVMLVPIALIGFGVWLFMKGSLMGTISEVVKTKKLTGSQITAVIVWVIAFMVILIIIFLWSKLKSTVAIIKVAAKALGHNFMVIFVPIITMIFAFLLWAALLVSSVTLYTSADFKYWVDDDGLDKGIGQIKFDLNKVLQYMLIYNFVYLVFISVHMYFVNYYASSVTLVKWYFTGQEGKTCCGCTCFYGFWLAWTKGLGTITISSLIMTPLYLFIIFMEYLDKKSKQEGAPIIVQFLIKCLKCCLWCFTKIVQYLNKVLFTIQQIFNTNWGPSAKLVIDVVVSDTLLTIMLNGISFFILFLSKVVVSIITTLGFMIWVYYVKKDSIAGSILAAAAVFFLSYIVSSFLLSAFDNIIDIVFVCYQSEKSIPGYEAGDASKMVNQTITDMKGAHENANTSSKVSAEKLEDENEMKE</sequence>
<keyword evidence="10" id="KW-1185">Reference proteome</keyword>
<keyword evidence="3 7" id="KW-0812">Transmembrane</keyword>
<reference evidence="9" key="2">
    <citation type="journal article" date="2007" name="Science">
        <title>Draft genome sequence of the sexually transmitted pathogen Trichomonas vaginalis.</title>
        <authorList>
            <person name="Carlton J.M."/>
            <person name="Hirt R.P."/>
            <person name="Silva J.C."/>
            <person name="Delcher A.L."/>
            <person name="Schatz M."/>
            <person name="Zhao Q."/>
            <person name="Wortman J.R."/>
            <person name="Bidwell S.L."/>
            <person name="Alsmark U.C.M."/>
            <person name="Besteiro S."/>
            <person name="Sicheritz-Ponten T."/>
            <person name="Noel C.J."/>
            <person name="Dacks J.B."/>
            <person name="Foster P.G."/>
            <person name="Simillion C."/>
            <person name="Van de Peer Y."/>
            <person name="Miranda-Saavedra D."/>
            <person name="Barton G.J."/>
            <person name="Westrop G.D."/>
            <person name="Mueller S."/>
            <person name="Dessi D."/>
            <person name="Fiori P.L."/>
            <person name="Ren Q."/>
            <person name="Paulsen I."/>
            <person name="Zhang H."/>
            <person name="Bastida-Corcuera F.D."/>
            <person name="Simoes-Barbosa A."/>
            <person name="Brown M.T."/>
            <person name="Hayes R.D."/>
            <person name="Mukherjee M."/>
            <person name="Okumura C.Y."/>
            <person name="Schneider R."/>
            <person name="Smith A.J."/>
            <person name="Vanacova S."/>
            <person name="Villalvazo M."/>
            <person name="Haas B.J."/>
            <person name="Pertea M."/>
            <person name="Feldblyum T.V."/>
            <person name="Utterback T.R."/>
            <person name="Shu C.L."/>
            <person name="Osoegawa K."/>
            <person name="de Jong P.J."/>
            <person name="Hrdy I."/>
            <person name="Horvathova L."/>
            <person name="Zubacova Z."/>
            <person name="Dolezal P."/>
            <person name="Malik S.B."/>
            <person name="Logsdon J.M. Jr."/>
            <person name="Henze K."/>
            <person name="Gupta A."/>
            <person name="Wang C.C."/>
            <person name="Dunne R.L."/>
            <person name="Upcroft J.A."/>
            <person name="Upcroft P."/>
            <person name="White O."/>
            <person name="Salzberg S.L."/>
            <person name="Tang P."/>
            <person name="Chiu C.-H."/>
            <person name="Lee Y.-S."/>
            <person name="Embley T.M."/>
            <person name="Coombs G.H."/>
            <person name="Mottram J.C."/>
            <person name="Tachezy J."/>
            <person name="Fraser-Liggett C.M."/>
            <person name="Johnson P.J."/>
        </authorList>
    </citation>
    <scope>NUCLEOTIDE SEQUENCE [LARGE SCALE GENOMIC DNA]</scope>
    <source>
        <strain evidence="9">G3</strain>
    </source>
</reference>
<proteinExistence type="inferred from homology"/>
<dbReference type="AlphaFoldDB" id="A2EM61"/>
<reference evidence="9" key="1">
    <citation type="submission" date="2006-10" db="EMBL/GenBank/DDBJ databases">
        <authorList>
            <person name="Amadeo P."/>
            <person name="Zhao Q."/>
            <person name="Wortman J."/>
            <person name="Fraser-Liggett C."/>
            <person name="Carlton J."/>
        </authorList>
    </citation>
    <scope>NUCLEOTIDE SEQUENCE</scope>
    <source>
        <strain evidence="9">G3</strain>
    </source>
</reference>
<evidence type="ECO:0000313" key="9">
    <source>
        <dbReference type="EMBL" id="EAY06245.1"/>
    </source>
</evidence>
<dbReference type="VEuPathDB" id="TrichDB:TVAG_034240"/>
<organism evidence="9 10">
    <name type="scientific">Trichomonas vaginalis (strain ATCC PRA-98 / G3)</name>
    <dbReference type="NCBI Taxonomy" id="412133"/>
    <lineage>
        <taxon>Eukaryota</taxon>
        <taxon>Metamonada</taxon>
        <taxon>Parabasalia</taxon>
        <taxon>Trichomonadida</taxon>
        <taxon>Trichomonadidae</taxon>
        <taxon>Trichomonas</taxon>
    </lineage>
</organism>
<feature type="transmembrane region" description="Helical" evidence="7">
    <location>
        <begin position="382"/>
        <end position="400"/>
    </location>
</feature>
<dbReference type="eggNOG" id="KOG1362">
    <property type="taxonomic scope" value="Eukaryota"/>
</dbReference>
<dbReference type="GO" id="GO:0022857">
    <property type="term" value="F:transmembrane transporter activity"/>
    <property type="evidence" value="ECO:0000318"/>
    <property type="project" value="GO_Central"/>
</dbReference>
<dbReference type="GO" id="GO:0005886">
    <property type="term" value="C:plasma membrane"/>
    <property type="evidence" value="ECO:0007669"/>
    <property type="project" value="UniProtKB-SubCell"/>
</dbReference>
<name>A2EM61_TRIV3</name>
<dbReference type="PANTHER" id="PTHR12385">
    <property type="entry name" value="CHOLINE TRANSPORTER-LIKE (SLC FAMILY 44)"/>
    <property type="match status" value="1"/>
</dbReference>
<dbReference type="VEuPathDB" id="TrichDB:TVAGG3_0641080"/>
<dbReference type="RefSeq" id="XP_001318468.1">
    <property type="nucleotide sequence ID" value="XM_001318433.1"/>
</dbReference>
<dbReference type="InterPro" id="IPR007603">
    <property type="entry name" value="Choline_transptr-like"/>
</dbReference>
<feature type="region of interest" description="Disordered" evidence="8">
    <location>
        <begin position="630"/>
        <end position="654"/>
    </location>
</feature>
<dbReference type="InParanoid" id="A2EM61"/>
<accession>A2EM61</accession>
<comment type="subcellular location">
    <subcellularLocation>
        <location evidence="7">Cell membrane</location>
        <topology evidence="7">Multi-pass membrane protein</topology>
    </subcellularLocation>
    <subcellularLocation>
        <location evidence="1">Membrane</location>
        <topology evidence="1">Multi-pass membrane protein</topology>
    </subcellularLocation>
</comment>
<dbReference type="SMR" id="A2EM61"/>
<evidence type="ECO:0000256" key="1">
    <source>
        <dbReference type="ARBA" id="ARBA00004141"/>
    </source>
</evidence>
<evidence type="ECO:0000256" key="4">
    <source>
        <dbReference type="ARBA" id="ARBA00022989"/>
    </source>
</evidence>
<feature type="transmembrane region" description="Helical" evidence="7">
    <location>
        <begin position="567"/>
        <end position="589"/>
    </location>
</feature>
<gene>
    <name evidence="9" type="ORF">TVAG_034240</name>
</gene>
<dbReference type="KEGG" id="tva:4764120"/>
<feature type="transmembrane region" description="Helical" evidence="7">
    <location>
        <begin position="537"/>
        <end position="561"/>
    </location>
</feature>
<dbReference type="Proteomes" id="UP000001542">
    <property type="component" value="Unassembled WGS sequence"/>
</dbReference>
<dbReference type="GO" id="GO:0016020">
    <property type="term" value="C:membrane"/>
    <property type="evidence" value="ECO:0000318"/>
    <property type="project" value="GO_Central"/>
</dbReference>
<keyword evidence="4 7" id="KW-1133">Transmembrane helix</keyword>
<comment type="similarity">
    <text evidence="2 7">Belongs to the CTL (choline transporter-like) family.</text>
</comment>
<evidence type="ECO:0000256" key="7">
    <source>
        <dbReference type="RuleBase" id="RU368066"/>
    </source>
</evidence>
<dbReference type="PANTHER" id="PTHR12385:SF14">
    <property type="entry name" value="CHOLINE TRANSPORTER-LIKE 2"/>
    <property type="match status" value="1"/>
</dbReference>
<feature type="transmembrane region" description="Helical" evidence="7">
    <location>
        <begin position="438"/>
        <end position="458"/>
    </location>
</feature>
<dbReference type="OMA" id="GAHENAN"/>
<feature type="transmembrane region" description="Helical" evidence="7">
    <location>
        <begin position="279"/>
        <end position="301"/>
    </location>
</feature>
<feature type="transmembrane region" description="Helical" evidence="7">
    <location>
        <begin position="35"/>
        <end position="57"/>
    </location>
</feature>
<evidence type="ECO:0000256" key="2">
    <source>
        <dbReference type="ARBA" id="ARBA00007168"/>
    </source>
</evidence>
<evidence type="ECO:0000256" key="3">
    <source>
        <dbReference type="ARBA" id="ARBA00022692"/>
    </source>
</evidence>
<dbReference type="GO" id="GO:0055085">
    <property type="term" value="P:transmembrane transport"/>
    <property type="evidence" value="ECO:0000318"/>
    <property type="project" value="GO_Central"/>
</dbReference>
<dbReference type="OrthoDB" id="420519at2759"/>
<feature type="transmembrane region" description="Helical" evidence="7">
    <location>
        <begin position="322"/>
        <end position="342"/>
    </location>
</feature>
<keyword evidence="6" id="KW-0325">Glycoprotein</keyword>
<feature type="transmembrane region" description="Helical" evidence="7">
    <location>
        <begin position="211"/>
        <end position="231"/>
    </location>
</feature>